<evidence type="ECO:0000313" key="2">
    <source>
        <dbReference type="Proteomes" id="UP000198324"/>
    </source>
</evidence>
<evidence type="ECO:0000313" key="1">
    <source>
        <dbReference type="EMBL" id="SNS16354.1"/>
    </source>
</evidence>
<reference evidence="1 2" key="1">
    <citation type="submission" date="2017-06" db="EMBL/GenBank/DDBJ databases">
        <authorList>
            <person name="Kim H.J."/>
            <person name="Triplett B.A."/>
        </authorList>
    </citation>
    <scope>NUCLEOTIDE SEQUENCE [LARGE SCALE GENOMIC DNA]</scope>
    <source>
        <strain evidence="1 2">DSM 13116</strain>
    </source>
</reference>
<dbReference type="RefSeq" id="WP_143337398.1">
    <property type="nucleotide sequence ID" value="NZ_FZOC01000007.1"/>
</dbReference>
<organism evidence="1 2">
    <name type="scientific">Humidesulfovibrio mexicanus</name>
    <dbReference type="NCBI Taxonomy" id="147047"/>
    <lineage>
        <taxon>Bacteria</taxon>
        <taxon>Pseudomonadati</taxon>
        <taxon>Thermodesulfobacteriota</taxon>
        <taxon>Desulfovibrionia</taxon>
        <taxon>Desulfovibrionales</taxon>
        <taxon>Desulfovibrionaceae</taxon>
        <taxon>Humidesulfovibrio</taxon>
    </lineage>
</organism>
<name>A0A239CA72_9BACT</name>
<dbReference type="AlphaFoldDB" id="A0A239CA72"/>
<proteinExistence type="predicted"/>
<dbReference type="Proteomes" id="UP000198324">
    <property type="component" value="Unassembled WGS sequence"/>
</dbReference>
<gene>
    <name evidence="1" type="ORF">SAMN04488503_3006</name>
</gene>
<sequence length="41" mass="4496">MVVEVAGMTGWSREDLLSMTVAELSQWREASVEVSRRAGNG</sequence>
<dbReference type="EMBL" id="FZOC01000007">
    <property type="protein sequence ID" value="SNS16354.1"/>
    <property type="molecule type" value="Genomic_DNA"/>
</dbReference>
<accession>A0A239CA72</accession>
<protein>
    <submittedName>
        <fullName evidence="1">Phage P2 GpE</fullName>
    </submittedName>
</protein>
<keyword evidence="2" id="KW-1185">Reference proteome</keyword>